<accession>A0A0F9Q5T7</accession>
<evidence type="ECO:0000256" key="1">
    <source>
        <dbReference type="SAM" id="Phobius"/>
    </source>
</evidence>
<organism evidence="3">
    <name type="scientific">marine sediment metagenome</name>
    <dbReference type="NCBI Taxonomy" id="412755"/>
    <lineage>
        <taxon>unclassified sequences</taxon>
        <taxon>metagenomes</taxon>
        <taxon>ecological metagenomes</taxon>
    </lineage>
</organism>
<keyword evidence="1" id="KW-0472">Membrane</keyword>
<dbReference type="EMBL" id="LAZR01001770">
    <property type="protein sequence ID" value="KKN39330.1"/>
    <property type="molecule type" value="Genomic_DNA"/>
</dbReference>
<protein>
    <recommendedName>
        <fullName evidence="2">THIF-type NAD/FAD binding fold domain-containing protein</fullName>
    </recommendedName>
</protein>
<dbReference type="InterPro" id="IPR000594">
    <property type="entry name" value="ThiF_NAD_FAD-bd"/>
</dbReference>
<dbReference type="AlphaFoldDB" id="A0A0F9Q5T7"/>
<keyword evidence="1" id="KW-0812">Transmembrane</keyword>
<name>A0A0F9Q5T7_9ZZZZ</name>
<keyword evidence="1" id="KW-1133">Transmembrane helix</keyword>
<feature type="transmembrane region" description="Helical" evidence="1">
    <location>
        <begin position="12"/>
        <end position="29"/>
    </location>
</feature>
<comment type="caution">
    <text evidence="3">The sequence shown here is derived from an EMBL/GenBank/DDBJ whole genome shotgun (WGS) entry which is preliminary data.</text>
</comment>
<dbReference type="SUPFAM" id="SSF69572">
    <property type="entry name" value="Activating enzymes of the ubiquitin-like proteins"/>
    <property type="match status" value="1"/>
</dbReference>
<evidence type="ECO:0000259" key="2">
    <source>
        <dbReference type="Pfam" id="PF00899"/>
    </source>
</evidence>
<reference evidence="3" key="1">
    <citation type="journal article" date="2015" name="Nature">
        <title>Complex archaea that bridge the gap between prokaryotes and eukaryotes.</title>
        <authorList>
            <person name="Spang A."/>
            <person name="Saw J.H."/>
            <person name="Jorgensen S.L."/>
            <person name="Zaremba-Niedzwiedzka K."/>
            <person name="Martijn J."/>
            <person name="Lind A.E."/>
            <person name="van Eijk R."/>
            <person name="Schleper C."/>
            <person name="Guy L."/>
            <person name="Ettema T.J."/>
        </authorList>
    </citation>
    <scope>NUCLEOTIDE SEQUENCE</scope>
</reference>
<dbReference type="GO" id="GO:0008641">
    <property type="term" value="F:ubiquitin-like modifier activating enzyme activity"/>
    <property type="evidence" value="ECO:0007669"/>
    <property type="project" value="InterPro"/>
</dbReference>
<feature type="domain" description="THIF-type NAD/FAD binding fold" evidence="2">
    <location>
        <begin position="16"/>
        <end position="223"/>
    </location>
</feature>
<dbReference type="Pfam" id="PF00899">
    <property type="entry name" value="ThiF"/>
    <property type="match status" value="1"/>
</dbReference>
<dbReference type="InterPro" id="IPR035985">
    <property type="entry name" value="Ubiquitin-activating_enz"/>
</dbReference>
<proteinExistence type="predicted"/>
<evidence type="ECO:0000313" key="3">
    <source>
        <dbReference type="EMBL" id="KKN39330.1"/>
    </source>
</evidence>
<sequence>MDYRLSNKFRSYLNGIALIGVGGTGSFAAEGMARLLAGHPDIRLILIDGDRVEERNLGRQSFYPEDLGRFKSQALAERLARKHRRPIAYSISPLLPGGVGHRAVDECSLLVGCVDNAAARSTIASLVSPSKWWVDAGNGEEFGQVLVGNCTVETLRRGWSFDPEEGVVAALPLPTQVRPELLVPPARPQRDCAEAVAVGEQGPTINQFMAAMVVEAVRRLLEERLTWWQLFLQLESTGLYTMSPTPEAVSRLTGIPVKKLERR</sequence>
<gene>
    <name evidence="3" type="ORF">LCGC14_0744350</name>
</gene>
<dbReference type="Gene3D" id="3.40.50.720">
    <property type="entry name" value="NAD(P)-binding Rossmann-like Domain"/>
    <property type="match status" value="1"/>
</dbReference>
<dbReference type="CDD" id="cd01483">
    <property type="entry name" value="E1_enzyme_family"/>
    <property type="match status" value="1"/>
</dbReference>